<evidence type="ECO:0000313" key="1">
    <source>
        <dbReference type="EMBL" id="PYI25273.1"/>
    </source>
</evidence>
<gene>
    <name evidence="1" type="ORF">BP00DRAFT_115364</name>
</gene>
<accession>A0A2V5HUL1</accession>
<name>A0A2V5HUL1_9EURO</name>
<dbReference type="AlphaFoldDB" id="A0A2V5HUL1"/>
<proteinExistence type="predicted"/>
<dbReference type="EMBL" id="KZ825662">
    <property type="protein sequence ID" value="PYI25273.1"/>
    <property type="molecule type" value="Genomic_DNA"/>
</dbReference>
<sequence length="164" mass="17606">MCSSCCPDAFLERASRVQQGLRVPILTGLGNKRVTLCKSVPAVVDGATAMFFTVPSVRAGVSSRCSTMSTISGPAADAISCSVCFRGTWSSLLPSAAVFKIEGIDHRYKVTAPTRVLLQNPSGRRLQTNPNQAVAQVPGLWISNWLETLGWLVNEAAVQIVAWR</sequence>
<reference evidence="1 2" key="1">
    <citation type="submission" date="2018-02" db="EMBL/GenBank/DDBJ databases">
        <title>The genomes of Aspergillus section Nigri reveals drivers in fungal speciation.</title>
        <authorList>
            <consortium name="DOE Joint Genome Institute"/>
            <person name="Vesth T.C."/>
            <person name="Nybo J."/>
            <person name="Theobald S."/>
            <person name="Brandl J."/>
            <person name="Frisvad J.C."/>
            <person name="Nielsen K.F."/>
            <person name="Lyhne E.K."/>
            <person name="Kogle M.E."/>
            <person name="Kuo A."/>
            <person name="Riley R."/>
            <person name="Clum A."/>
            <person name="Nolan M."/>
            <person name="Lipzen A."/>
            <person name="Salamov A."/>
            <person name="Henrissat B."/>
            <person name="Wiebenga A."/>
            <person name="De vries R.P."/>
            <person name="Grigoriev I.V."/>
            <person name="Mortensen U.H."/>
            <person name="Andersen M.R."/>
            <person name="Baker S.E."/>
        </authorList>
    </citation>
    <scope>NUCLEOTIDE SEQUENCE [LARGE SCALE GENOMIC DNA]</scope>
    <source>
        <strain evidence="1 2">CBS 114.80</strain>
    </source>
</reference>
<keyword evidence="2" id="KW-1185">Reference proteome</keyword>
<dbReference type="Proteomes" id="UP000248817">
    <property type="component" value="Unassembled WGS sequence"/>
</dbReference>
<protein>
    <submittedName>
        <fullName evidence="1">Uncharacterized protein</fullName>
    </submittedName>
</protein>
<evidence type="ECO:0000313" key="2">
    <source>
        <dbReference type="Proteomes" id="UP000248817"/>
    </source>
</evidence>
<organism evidence="1 2">
    <name type="scientific">Aspergillus indologenus CBS 114.80</name>
    <dbReference type="NCBI Taxonomy" id="1450541"/>
    <lineage>
        <taxon>Eukaryota</taxon>
        <taxon>Fungi</taxon>
        <taxon>Dikarya</taxon>
        <taxon>Ascomycota</taxon>
        <taxon>Pezizomycotina</taxon>
        <taxon>Eurotiomycetes</taxon>
        <taxon>Eurotiomycetidae</taxon>
        <taxon>Eurotiales</taxon>
        <taxon>Aspergillaceae</taxon>
        <taxon>Aspergillus</taxon>
        <taxon>Aspergillus subgen. Circumdati</taxon>
    </lineage>
</organism>